<dbReference type="GO" id="GO:0004673">
    <property type="term" value="F:protein histidine kinase activity"/>
    <property type="evidence" value="ECO:0007669"/>
    <property type="project" value="UniProtKB-EC"/>
</dbReference>
<evidence type="ECO:0000256" key="2">
    <source>
        <dbReference type="ARBA" id="ARBA00012438"/>
    </source>
</evidence>
<dbReference type="Pfam" id="PF02518">
    <property type="entry name" value="HATPase_c"/>
    <property type="match status" value="1"/>
</dbReference>
<dbReference type="PANTHER" id="PTHR43711:SF1">
    <property type="entry name" value="HISTIDINE KINASE 1"/>
    <property type="match status" value="1"/>
</dbReference>
<dbReference type="EMBL" id="JEMA01000442">
    <property type="protein sequence ID" value="KYF69901.1"/>
    <property type="molecule type" value="Genomic_DNA"/>
</dbReference>
<dbReference type="PANTHER" id="PTHR43711">
    <property type="entry name" value="TWO-COMPONENT HISTIDINE KINASE"/>
    <property type="match status" value="1"/>
</dbReference>
<dbReference type="Gene3D" id="3.30.565.10">
    <property type="entry name" value="Histidine kinase-like ATPase, C-terminal domain"/>
    <property type="match status" value="1"/>
</dbReference>
<dbReference type="SUPFAM" id="SSF55874">
    <property type="entry name" value="ATPase domain of HSP90 chaperone/DNA topoisomerase II/histidine kinase"/>
    <property type="match status" value="1"/>
</dbReference>
<dbReference type="AlphaFoldDB" id="A0A150QPI9"/>
<dbReference type="RefSeq" id="WP_061608015.1">
    <property type="nucleotide sequence ID" value="NZ_JEMA01000442.1"/>
</dbReference>
<proteinExistence type="predicted"/>
<dbReference type="InterPro" id="IPR050736">
    <property type="entry name" value="Sensor_HK_Regulatory"/>
</dbReference>
<accession>A0A150QPI9</accession>
<reference evidence="7 8" key="1">
    <citation type="submission" date="2014-02" db="EMBL/GenBank/DDBJ databases">
        <title>The small core and large imbalanced accessory genome model reveals a collaborative survival strategy of Sorangium cellulosum strains in nature.</title>
        <authorList>
            <person name="Han K."/>
            <person name="Peng R."/>
            <person name="Blom J."/>
            <person name="Li Y.-Z."/>
        </authorList>
    </citation>
    <scope>NUCLEOTIDE SEQUENCE [LARGE SCALE GENOMIC DNA]</scope>
    <source>
        <strain evidence="7 8">So0008-312</strain>
    </source>
</reference>
<evidence type="ECO:0000256" key="5">
    <source>
        <dbReference type="ARBA" id="ARBA00023012"/>
    </source>
</evidence>
<evidence type="ECO:0000259" key="6">
    <source>
        <dbReference type="PROSITE" id="PS50109"/>
    </source>
</evidence>
<dbReference type="PROSITE" id="PS50109">
    <property type="entry name" value="HIS_KIN"/>
    <property type="match status" value="1"/>
</dbReference>
<organism evidence="7 8">
    <name type="scientific">Sorangium cellulosum</name>
    <name type="common">Polyangium cellulosum</name>
    <dbReference type="NCBI Taxonomy" id="56"/>
    <lineage>
        <taxon>Bacteria</taxon>
        <taxon>Pseudomonadati</taxon>
        <taxon>Myxococcota</taxon>
        <taxon>Polyangia</taxon>
        <taxon>Polyangiales</taxon>
        <taxon>Polyangiaceae</taxon>
        <taxon>Sorangium</taxon>
    </lineage>
</organism>
<dbReference type="InterPro" id="IPR005467">
    <property type="entry name" value="His_kinase_dom"/>
</dbReference>
<protein>
    <recommendedName>
        <fullName evidence="2">histidine kinase</fullName>
        <ecNumber evidence="2">2.7.13.3</ecNumber>
    </recommendedName>
</protein>
<feature type="domain" description="Histidine kinase" evidence="6">
    <location>
        <begin position="1"/>
        <end position="64"/>
    </location>
</feature>
<comment type="catalytic activity">
    <reaction evidence="1">
        <text>ATP + protein L-histidine = ADP + protein N-phospho-L-histidine.</text>
        <dbReference type="EC" id="2.7.13.3"/>
    </reaction>
</comment>
<keyword evidence="3" id="KW-0808">Transferase</keyword>
<evidence type="ECO:0000256" key="1">
    <source>
        <dbReference type="ARBA" id="ARBA00000085"/>
    </source>
</evidence>
<gene>
    <name evidence="7" type="ORF">BE15_39800</name>
</gene>
<dbReference type="Proteomes" id="UP000075260">
    <property type="component" value="Unassembled WGS sequence"/>
</dbReference>
<comment type="caution">
    <text evidence="7">The sequence shown here is derived from an EMBL/GenBank/DDBJ whole genome shotgun (WGS) entry which is preliminary data.</text>
</comment>
<dbReference type="PRINTS" id="PR00344">
    <property type="entry name" value="BCTRLSENSOR"/>
</dbReference>
<dbReference type="EC" id="2.7.13.3" evidence="2"/>
<dbReference type="InterPro" id="IPR036890">
    <property type="entry name" value="HATPase_C_sf"/>
</dbReference>
<evidence type="ECO:0000313" key="8">
    <source>
        <dbReference type="Proteomes" id="UP000075260"/>
    </source>
</evidence>
<dbReference type="InterPro" id="IPR003594">
    <property type="entry name" value="HATPase_dom"/>
</dbReference>
<evidence type="ECO:0000256" key="4">
    <source>
        <dbReference type="ARBA" id="ARBA00022777"/>
    </source>
</evidence>
<keyword evidence="5" id="KW-0902">Two-component regulatory system</keyword>
<sequence>MSILLRNLPSIFERFWKDEAPGKKGTGLGLYIAKGIIDAHNGRIWAESEVGRGARFCFTLPLVGPAGREAPAAEIGAPSHPA</sequence>
<name>A0A150QPI9_SORCE</name>
<dbReference type="InterPro" id="IPR004358">
    <property type="entry name" value="Sig_transdc_His_kin-like_C"/>
</dbReference>
<evidence type="ECO:0000256" key="3">
    <source>
        <dbReference type="ARBA" id="ARBA00022679"/>
    </source>
</evidence>
<keyword evidence="4" id="KW-0418">Kinase</keyword>
<dbReference type="GO" id="GO:0000160">
    <property type="term" value="P:phosphorelay signal transduction system"/>
    <property type="evidence" value="ECO:0007669"/>
    <property type="project" value="UniProtKB-KW"/>
</dbReference>
<evidence type="ECO:0000313" key="7">
    <source>
        <dbReference type="EMBL" id="KYF69901.1"/>
    </source>
</evidence>